<dbReference type="PROSITE" id="PS01295">
    <property type="entry name" value="ISPD"/>
    <property type="match status" value="1"/>
</dbReference>
<dbReference type="InterPro" id="IPR050088">
    <property type="entry name" value="IspD/TarI_cytidylyltransf_bact"/>
</dbReference>
<evidence type="ECO:0000256" key="4">
    <source>
        <dbReference type="ARBA" id="ARBA00022679"/>
    </source>
</evidence>
<dbReference type="Gene3D" id="3.90.550.10">
    <property type="entry name" value="Spore Coat Polysaccharide Biosynthesis Protein SpsA, Chain A"/>
    <property type="match status" value="1"/>
</dbReference>
<sequence>MLVTNGPLSLVGPLRTWAIVVAAGTGTRFGGPKQFAKLGNMSVLSRSLRTAVASVDGVVVVAAPELFAQTCAEVSMIAPDAVVVSGGATRADSVRNGLAAVPDDVAIVLVHDAARPFARRSLYAEVIAAVMAGADAAVPAIAVVDTIRSLDGGTVSRDRLVAVQTPQGFRAVALRAAHEGSPQATDDATLVEAIGGSVVVVPGATTNLKLTTPIDLLIAEALLGHEETP</sequence>
<protein>
    <recommendedName>
        <fullName evidence="3">2-C-methyl-D-erythritol 4-phosphate cytidylyltransferase</fullName>
        <ecNumber evidence="3">2.7.7.60</ecNumber>
    </recommendedName>
</protein>
<evidence type="ECO:0000313" key="8">
    <source>
        <dbReference type="EMBL" id="CAB4822576.1"/>
    </source>
</evidence>
<accession>A0A6J6ZQR2</accession>
<dbReference type="InterPro" id="IPR001228">
    <property type="entry name" value="IspD"/>
</dbReference>
<keyword evidence="5" id="KW-0548">Nucleotidyltransferase</keyword>
<comment type="pathway">
    <text evidence="1">Isoprenoid biosynthesis; isopentenyl diphosphate biosynthesis via DXP pathway; isopentenyl diphosphate from 1-deoxy-D-xylulose 5-phosphate: step 2/6.</text>
</comment>
<dbReference type="GO" id="GO:0019288">
    <property type="term" value="P:isopentenyl diphosphate biosynthetic process, methylerythritol 4-phosphate pathway"/>
    <property type="evidence" value="ECO:0007669"/>
    <property type="project" value="UniProtKB-UniPathway"/>
</dbReference>
<evidence type="ECO:0000256" key="1">
    <source>
        <dbReference type="ARBA" id="ARBA00004787"/>
    </source>
</evidence>
<proteinExistence type="inferred from homology"/>
<dbReference type="NCBIfam" id="TIGR00453">
    <property type="entry name" value="ispD"/>
    <property type="match status" value="1"/>
</dbReference>
<dbReference type="GO" id="GO:0050518">
    <property type="term" value="F:2-C-methyl-D-erythritol 4-phosphate cytidylyltransferase activity"/>
    <property type="evidence" value="ECO:0007669"/>
    <property type="project" value="UniProtKB-EC"/>
</dbReference>
<dbReference type="HAMAP" id="MF_00108">
    <property type="entry name" value="IspD"/>
    <property type="match status" value="1"/>
</dbReference>
<dbReference type="InterPro" id="IPR018294">
    <property type="entry name" value="ISPD_synthase_CS"/>
</dbReference>
<dbReference type="SUPFAM" id="SSF53448">
    <property type="entry name" value="Nucleotide-diphospho-sugar transferases"/>
    <property type="match status" value="1"/>
</dbReference>
<dbReference type="EMBL" id="CAEZYR010000211">
    <property type="protein sequence ID" value="CAB4774385.1"/>
    <property type="molecule type" value="Genomic_DNA"/>
</dbReference>
<name>A0A6J6ZQR2_9ZZZZ</name>
<comment type="similarity">
    <text evidence="2">Belongs to the IspD/TarI cytidylyltransferase family. IspD subfamily.</text>
</comment>
<dbReference type="UniPathway" id="UPA00056">
    <property type="reaction ID" value="UER00093"/>
</dbReference>
<dbReference type="EC" id="2.7.7.60" evidence="3"/>
<dbReference type="InterPro" id="IPR034683">
    <property type="entry name" value="IspD/TarI"/>
</dbReference>
<dbReference type="InterPro" id="IPR029044">
    <property type="entry name" value="Nucleotide-diphossugar_trans"/>
</dbReference>
<evidence type="ECO:0000313" key="9">
    <source>
        <dbReference type="EMBL" id="CAB4927263.1"/>
    </source>
</evidence>
<keyword evidence="6" id="KW-0414">Isoprene biosynthesis</keyword>
<evidence type="ECO:0000313" key="10">
    <source>
        <dbReference type="EMBL" id="CAB4983883.1"/>
    </source>
</evidence>
<evidence type="ECO:0000256" key="2">
    <source>
        <dbReference type="ARBA" id="ARBA00009789"/>
    </source>
</evidence>
<evidence type="ECO:0000313" key="7">
    <source>
        <dbReference type="EMBL" id="CAB4774385.1"/>
    </source>
</evidence>
<evidence type="ECO:0000256" key="6">
    <source>
        <dbReference type="ARBA" id="ARBA00023229"/>
    </source>
</evidence>
<organism evidence="8">
    <name type="scientific">freshwater metagenome</name>
    <dbReference type="NCBI Taxonomy" id="449393"/>
    <lineage>
        <taxon>unclassified sequences</taxon>
        <taxon>metagenomes</taxon>
        <taxon>ecological metagenomes</taxon>
    </lineage>
</organism>
<dbReference type="FunFam" id="3.90.550.10:FF:000003">
    <property type="entry name" value="2-C-methyl-D-erythritol 4-phosphate cytidylyltransferase"/>
    <property type="match status" value="1"/>
</dbReference>
<keyword evidence="4" id="KW-0808">Transferase</keyword>
<dbReference type="PANTHER" id="PTHR32125:SF4">
    <property type="entry name" value="2-C-METHYL-D-ERYTHRITOL 4-PHOSPHATE CYTIDYLYLTRANSFERASE, CHLOROPLASTIC"/>
    <property type="match status" value="1"/>
</dbReference>
<gene>
    <name evidence="7" type="ORF">UFOPK2754_03276</name>
    <name evidence="8" type="ORF">UFOPK3139_00797</name>
    <name evidence="9" type="ORF">UFOPK3543_02442</name>
    <name evidence="10" type="ORF">UFOPK3967_00533</name>
</gene>
<dbReference type="PANTHER" id="PTHR32125">
    <property type="entry name" value="2-C-METHYL-D-ERYTHRITOL 4-PHOSPHATE CYTIDYLYLTRANSFERASE, CHLOROPLASTIC"/>
    <property type="match status" value="1"/>
</dbReference>
<reference evidence="8" key="1">
    <citation type="submission" date="2020-05" db="EMBL/GenBank/DDBJ databases">
        <authorList>
            <person name="Chiriac C."/>
            <person name="Salcher M."/>
            <person name="Ghai R."/>
            <person name="Kavagutti S V."/>
        </authorList>
    </citation>
    <scope>NUCLEOTIDE SEQUENCE</scope>
</reference>
<evidence type="ECO:0000256" key="3">
    <source>
        <dbReference type="ARBA" id="ARBA00012526"/>
    </source>
</evidence>
<dbReference type="CDD" id="cd02516">
    <property type="entry name" value="CDP-ME_synthetase"/>
    <property type="match status" value="1"/>
</dbReference>
<evidence type="ECO:0000256" key="5">
    <source>
        <dbReference type="ARBA" id="ARBA00022695"/>
    </source>
</evidence>
<dbReference type="AlphaFoldDB" id="A0A6J6ZQR2"/>
<dbReference type="EMBL" id="CAFBMH010000121">
    <property type="protein sequence ID" value="CAB4927263.1"/>
    <property type="molecule type" value="Genomic_DNA"/>
</dbReference>
<dbReference type="Pfam" id="PF01128">
    <property type="entry name" value="IspD"/>
    <property type="match status" value="1"/>
</dbReference>
<dbReference type="EMBL" id="CAFABA010000023">
    <property type="protein sequence ID" value="CAB4822576.1"/>
    <property type="molecule type" value="Genomic_DNA"/>
</dbReference>
<dbReference type="EMBL" id="CAFBOS010000021">
    <property type="protein sequence ID" value="CAB4983883.1"/>
    <property type="molecule type" value="Genomic_DNA"/>
</dbReference>